<name>A0A1G7VSJ1_PSEOR</name>
<reference evidence="1 2" key="1">
    <citation type="submission" date="2016-10" db="EMBL/GenBank/DDBJ databases">
        <authorList>
            <person name="de Groot N.N."/>
        </authorList>
    </citation>
    <scope>NUCLEOTIDE SEQUENCE [LARGE SCALE GENOMIC DNA]</scope>
    <source>
        <strain evidence="1 2">CGMCC 4.3143</strain>
    </source>
</reference>
<gene>
    <name evidence="1" type="ORF">SAMN05216377_113165</name>
</gene>
<dbReference type="EMBL" id="FNBE01000013">
    <property type="protein sequence ID" value="SDG62772.1"/>
    <property type="molecule type" value="Genomic_DNA"/>
</dbReference>
<keyword evidence="2" id="KW-1185">Reference proteome</keyword>
<dbReference type="AlphaFoldDB" id="A0A1G7VSJ1"/>
<organism evidence="1 2">
    <name type="scientific">Pseudonocardia oroxyli</name>
    <dbReference type="NCBI Taxonomy" id="366584"/>
    <lineage>
        <taxon>Bacteria</taxon>
        <taxon>Bacillati</taxon>
        <taxon>Actinomycetota</taxon>
        <taxon>Actinomycetes</taxon>
        <taxon>Pseudonocardiales</taxon>
        <taxon>Pseudonocardiaceae</taxon>
        <taxon>Pseudonocardia</taxon>
    </lineage>
</organism>
<protein>
    <submittedName>
        <fullName evidence="1">Uncharacterized protein</fullName>
    </submittedName>
</protein>
<evidence type="ECO:0000313" key="1">
    <source>
        <dbReference type="EMBL" id="SDG62772.1"/>
    </source>
</evidence>
<evidence type="ECO:0000313" key="2">
    <source>
        <dbReference type="Proteomes" id="UP000198967"/>
    </source>
</evidence>
<proteinExistence type="predicted"/>
<sequence>MTTTAPRTLRVRTLRSFDLERFWPSRRSHAFDEGCR</sequence>
<dbReference type="Proteomes" id="UP000198967">
    <property type="component" value="Unassembled WGS sequence"/>
</dbReference>
<dbReference type="STRING" id="366584.SAMN05216377_113165"/>
<accession>A0A1G7VSJ1</accession>